<dbReference type="InterPro" id="IPR017383">
    <property type="entry name" value="ARPC1"/>
</dbReference>
<dbReference type="AlphaFoldDB" id="A0A843THP0"/>
<dbReference type="GO" id="GO:0005737">
    <property type="term" value="C:cytoplasm"/>
    <property type="evidence" value="ECO:0007669"/>
    <property type="project" value="UniProtKB-SubCell"/>
</dbReference>
<gene>
    <name evidence="6" type="ORF">Taro_003619</name>
</gene>
<evidence type="ECO:0000256" key="3">
    <source>
        <dbReference type="ARBA" id="ARBA00022574"/>
    </source>
</evidence>
<dbReference type="GO" id="GO:0005885">
    <property type="term" value="C:Arp2/3 protein complex"/>
    <property type="evidence" value="ECO:0007669"/>
    <property type="project" value="InterPro"/>
</dbReference>
<sequence length="154" mass="16981">MMYFVDDIGPSPVAQSVPFRDLPLRDVGQHPVFSKVLFISERMVVGVGFDCNPMVFTADESGTWNFVKFIDERKLAPSSSKYGSQFTEAFGKFYGQARQGIGNDSIEPSRSRGGAHENCITCIVPLKKDGDITVKRFSTSGMDGKVVIWELGTT</sequence>
<comment type="subcellular location">
    <subcellularLocation>
        <location evidence="1">Cytoplasm</location>
    </subcellularLocation>
</comment>
<keyword evidence="5" id="KW-0206">Cytoskeleton</keyword>
<evidence type="ECO:0000256" key="2">
    <source>
        <dbReference type="ARBA" id="ARBA00022490"/>
    </source>
</evidence>
<evidence type="ECO:0000256" key="4">
    <source>
        <dbReference type="ARBA" id="ARBA00022737"/>
    </source>
</evidence>
<evidence type="ECO:0000313" key="6">
    <source>
        <dbReference type="EMBL" id="MQL71308.1"/>
    </source>
</evidence>
<keyword evidence="4" id="KW-0677">Repeat</keyword>
<evidence type="ECO:0000256" key="1">
    <source>
        <dbReference type="ARBA" id="ARBA00004496"/>
    </source>
</evidence>
<proteinExistence type="predicted"/>
<name>A0A843THP0_COLES</name>
<reference evidence="6" key="1">
    <citation type="submission" date="2017-07" db="EMBL/GenBank/DDBJ databases">
        <title>Taro Niue Genome Assembly and Annotation.</title>
        <authorList>
            <person name="Atibalentja N."/>
            <person name="Keating K."/>
            <person name="Fields C.J."/>
        </authorList>
    </citation>
    <scope>NUCLEOTIDE SEQUENCE</scope>
    <source>
        <strain evidence="6">Niue_2</strain>
        <tissue evidence="6">Leaf</tissue>
    </source>
</reference>
<dbReference type="OrthoDB" id="406844at2759"/>
<dbReference type="GO" id="GO:0051015">
    <property type="term" value="F:actin filament binding"/>
    <property type="evidence" value="ECO:0007669"/>
    <property type="project" value="TreeGrafter"/>
</dbReference>
<evidence type="ECO:0000313" key="7">
    <source>
        <dbReference type="Proteomes" id="UP000652761"/>
    </source>
</evidence>
<dbReference type="PANTHER" id="PTHR10709:SF2">
    <property type="entry name" value="ACTIN-RELATED PROTEIN 2_3 COMPLEX SUBUNIT"/>
    <property type="match status" value="1"/>
</dbReference>
<protein>
    <submittedName>
        <fullName evidence="6">Uncharacterized protein</fullName>
    </submittedName>
</protein>
<comment type="caution">
    <text evidence="6">The sequence shown here is derived from an EMBL/GenBank/DDBJ whole genome shotgun (WGS) entry which is preliminary data.</text>
</comment>
<keyword evidence="3" id="KW-0853">WD repeat</keyword>
<dbReference type="InterPro" id="IPR015943">
    <property type="entry name" value="WD40/YVTN_repeat-like_dom_sf"/>
</dbReference>
<accession>A0A843THP0</accession>
<dbReference type="GO" id="GO:0034314">
    <property type="term" value="P:Arp2/3 complex-mediated actin nucleation"/>
    <property type="evidence" value="ECO:0007669"/>
    <property type="project" value="InterPro"/>
</dbReference>
<dbReference type="PANTHER" id="PTHR10709">
    <property type="entry name" value="ACTIN-RELATED PROTEIN 2/3 COMPLEX SUBUNIT 1"/>
    <property type="match status" value="1"/>
</dbReference>
<dbReference type="Proteomes" id="UP000652761">
    <property type="component" value="Unassembled WGS sequence"/>
</dbReference>
<organism evidence="6 7">
    <name type="scientific">Colocasia esculenta</name>
    <name type="common">Wild taro</name>
    <name type="synonym">Arum esculentum</name>
    <dbReference type="NCBI Taxonomy" id="4460"/>
    <lineage>
        <taxon>Eukaryota</taxon>
        <taxon>Viridiplantae</taxon>
        <taxon>Streptophyta</taxon>
        <taxon>Embryophyta</taxon>
        <taxon>Tracheophyta</taxon>
        <taxon>Spermatophyta</taxon>
        <taxon>Magnoliopsida</taxon>
        <taxon>Liliopsida</taxon>
        <taxon>Araceae</taxon>
        <taxon>Aroideae</taxon>
        <taxon>Colocasieae</taxon>
        <taxon>Colocasia</taxon>
    </lineage>
</organism>
<keyword evidence="7" id="KW-1185">Reference proteome</keyword>
<dbReference type="EMBL" id="NMUH01000094">
    <property type="protein sequence ID" value="MQL71308.1"/>
    <property type="molecule type" value="Genomic_DNA"/>
</dbReference>
<evidence type="ECO:0000256" key="5">
    <source>
        <dbReference type="ARBA" id="ARBA00023212"/>
    </source>
</evidence>
<keyword evidence="2" id="KW-0963">Cytoplasm</keyword>
<dbReference type="Gene3D" id="2.130.10.10">
    <property type="entry name" value="YVTN repeat-like/Quinoprotein amine dehydrogenase"/>
    <property type="match status" value="1"/>
</dbReference>